<keyword evidence="12" id="KW-1185">Reference proteome</keyword>
<evidence type="ECO:0000313" key="11">
    <source>
        <dbReference type="EMBL" id="KAH7120190.1"/>
    </source>
</evidence>
<dbReference type="Gene3D" id="1.20.5.170">
    <property type="match status" value="1"/>
</dbReference>
<comment type="caution">
    <text evidence="11">The sequence shown here is derived from an EMBL/GenBank/DDBJ whole genome shotgun (WGS) entry which is preliminary data.</text>
</comment>
<keyword evidence="9" id="KW-0472">Membrane</keyword>
<evidence type="ECO:0000256" key="10">
    <source>
        <dbReference type="SAM" id="MobiDB-lite"/>
    </source>
</evidence>
<dbReference type="AlphaFoldDB" id="A0A9P9DIP5"/>
<feature type="region of interest" description="Disordered" evidence="10">
    <location>
        <begin position="1"/>
        <end position="46"/>
    </location>
</feature>
<gene>
    <name evidence="11" type="ORF">B0J13DRAFT_166918</name>
</gene>
<dbReference type="GO" id="GO:0000139">
    <property type="term" value="C:Golgi membrane"/>
    <property type="evidence" value="ECO:0007669"/>
    <property type="project" value="UniProtKB-SubCell"/>
</dbReference>
<evidence type="ECO:0000256" key="3">
    <source>
        <dbReference type="ARBA" id="ARBA00004514"/>
    </source>
</evidence>
<keyword evidence="7" id="KW-0333">Golgi apparatus</keyword>
<keyword evidence="8" id="KW-0175">Coiled coil</keyword>
<protein>
    <recommendedName>
        <fullName evidence="13">BZIP transcription factor</fullName>
    </recommendedName>
</protein>
<dbReference type="EMBL" id="JAGMUU010000029">
    <property type="protein sequence ID" value="KAH7120190.1"/>
    <property type="molecule type" value="Genomic_DNA"/>
</dbReference>
<dbReference type="Pfam" id="PF10224">
    <property type="entry name" value="DUF2205"/>
    <property type="match status" value="1"/>
</dbReference>
<organism evidence="11 12">
    <name type="scientific">Dactylonectria estremocensis</name>
    <dbReference type="NCBI Taxonomy" id="1079267"/>
    <lineage>
        <taxon>Eukaryota</taxon>
        <taxon>Fungi</taxon>
        <taxon>Dikarya</taxon>
        <taxon>Ascomycota</taxon>
        <taxon>Pezizomycotina</taxon>
        <taxon>Sordariomycetes</taxon>
        <taxon>Hypocreomycetidae</taxon>
        <taxon>Hypocreales</taxon>
        <taxon>Nectriaceae</taxon>
        <taxon>Dactylonectria</taxon>
    </lineage>
</organism>
<comment type="subcellular location">
    <subcellularLocation>
        <location evidence="3">Cytoplasm</location>
        <location evidence="3">Cytosol</location>
    </subcellularLocation>
    <subcellularLocation>
        <location evidence="2">Golgi apparatus membrane</location>
        <topology evidence="2">Peripheral membrane protein</topology>
        <orientation evidence="2">Cytoplasmic side</orientation>
    </subcellularLocation>
    <subcellularLocation>
        <location evidence="4">Golgi apparatus</location>
        <location evidence="4">trans-Golgi network</location>
    </subcellularLocation>
</comment>
<name>A0A9P9DIP5_9HYPO</name>
<evidence type="ECO:0000256" key="4">
    <source>
        <dbReference type="ARBA" id="ARBA00004601"/>
    </source>
</evidence>
<dbReference type="PANTHER" id="PTHR21614:SF0">
    <property type="entry name" value="GEO08385P1"/>
    <property type="match status" value="1"/>
</dbReference>
<comment type="function">
    <text evidence="1">Positive regulator of amino acid starvation-induced autophagy.</text>
</comment>
<reference evidence="11" key="1">
    <citation type="journal article" date="2021" name="Nat. Commun.">
        <title>Genetic determinants of endophytism in the Arabidopsis root mycobiome.</title>
        <authorList>
            <person name="Mesny F."/>
            <person name="Miyauchi S."/>
            <person name="Thiergart T."/>
            <person name="Pickel B."/>
            <person name="Atanasova L."/>
            <person name="Karlsson M."/>
            <person name="Huettel B."/>
            <person name="Barry K.W."/>
            <person name="Haridas S."/>
            <person name="Chen C."/>
            <person name="Bauer D."/>
            <person name="Andreopoulos W."/>
            <person name="Pangilinan J."/>
            <person name="LaButti K."/>
            <person name="Riley R."/>
            <person name="Lipzen A."/>
            <person name="Clum A."/>
            <person name="Drula E."/>
            <person name="Henrissat B."/>
            <person name="Kohler A."/>
            <person name="Grigoriev I.V."/>
            <person name="Martin F.M."/>
            <person name="Hacquard S."/>
        </authorList>
    </citation>
    <scope>NUCLEOTIDE SEQUENCE</scope>
    <source>
        <strain evidence="11">MPI-CAGE-AT-0021</strain>
    </source>
</reference>
<evidence type="ECO:0000256" key="2">
    <source>
        <dbReference type="ARBA" id="ARBA00004255"/>
    </source>
</evidence>
<evidence type="ECO:0008006" key="13">
    <source>
        <dbReference type="Google" id="ProtNLM"/>
    </source>
</evidence>
<sequence>MSKMDGQHILPSFGPYDPHPAMIGSVRQPHSSTRAPSQDTSEPVETTIELDDLRAMSPRMTSEEVEALEREIHTELRRHARALQDSLLLIFNLVEAVKEGHEKLDSNNKVLQKYIGDLTSMR</sequence>
<comment type="similarity">
    <text evidence="5">Belongs to the SCOC family.</text>
</comment>
<dbReference type="OrthoDB" id="5047046at2759"/>
<dbReference type="Proteomes" id="UP000717696">
    <property type="component" value="Unassembled WGS sequence"/>
</dbReference>
<feature type="compositionally biased region" description="Polar residues" evidence="10">
    <location>
        <begin position="28"/>
        <end position="44"/>
    </location>
</feature>
<dbReference type="InterPro" id="IPR019357">
    <property type="entry name" value="SCOC"/>
</dbReference>
<evidence type="ECO:0000256" key="5">
    <source>
        <dbReference type="ARBA" id="ARBA00010880"/>
    </source>
</evidence>
<proteinExistence type="inferred from homology"/>
<dbReference type="GO" id="GO:0005802">
    <property type="term" value="C:trans-Golgi network"/>
    <property type="evidence" value="ECO:0007669"/>
    <property type="project" value="TreeGrafter"/>
</dbReference>
<evidence type="ECO:0000256" key="1">
    <source>
        <dbReference type="ARBA" id="ARBA00002743"/>
    </source>
</evidence>
<evidence type="ECO:0000256" key="9">
    <source>
        <dbReference type="ARBA" id="ARBA00023136"/>
    </source>
</evidence>
<dbReference type="PANTHER" id="PTHR21614">
    <property type="entry name" value="SHORT COILED COIL PROTEIN"/>
    <property type="match status" value="1"/>
</dbReference>
<dbReference type="GO" id="GO:0005829">
    <property type="term" value="C:cytosol"/>
    <property type="evidence" value="ECO:0007669"/>
    <property type="project" value="UniProtKB-SubCell"/>
</dbReference>
<keyword evidence="6" id="KW-0963">Cytoplasm</keyword>
<evidence type="ECO:0000256" key="7">
    <source>
        <dbReference type="ARBA" id="ARBA00023034"/>
    </source>
</evidence>
<accession>A0A9P9DIP5</accession>
<evidence type="ECO:0000256" key="6">
    <source>
        <dbReference type="ARBA" id="ARBA00022490"/>
    </source>
</evidence>
<evidence type="ECO:0000313" key="12">
    <source>
        <dbReference type="Proteomes" id="UP000717696"/>
    </source>
</evidence>
<evidence type="ECO:0000256" key="8">
    <source>
        <dbReference type="ARBA" id="ARBA00023054"/>
    </source>
</evidence>